<dbReference type="InterPro" id="IPR018060">
    <property type="entry name" value="HTH_AraC"/>
</dbReference>
<comment type="caution">
    <text evidence="4">The sequence shown here is derived from an EMBL/GenBank/DDBJ whole genome shotgun (WGS) entry which is preliminary data.</text>
</comment>
<proteinExistence type="predicted"/>
<dbReference type="Pfam" id="PF06719">
    <property type="entry name" value="AraC_N"/>
    <property type="match status" value="1"/>
</dbReference>
<dbReference type="PANTHER" id="PTHR43436:SF1">
    <property type="entry name" value="TRANSCRIPTIONAL REGULATORY PROTEIN"/>
    <property type="match status" value="1"/>
</dbReference>
<feature type="domain" description="HTH araC/xylS-type" evidence="3">
    <location>
        <begin position="202"/>
        <end position="300"/>
    </location>
</feature>
<dbReference type="InterPro" id="IPR009594">
    <property type="entry name" value="Tscrpt_reg_HTH_AraC_N"/>
</dbReference>
<dbReference type="EMBL" id="AKVJ01000022">
    <property type="protein sequence ID" value="EIW18801.1"/>
    <property type="molecule type" value="Genomic_DNA"/>
</dbReference>
<dbReference type="InterPro" id="IPR009057">
    <property type="entry name" value="Homeodomain-like_sf"/>
</dbReference>
<keyword evidence="5" id="KW-1185">Reference proteome</keyword>
<dbReference type="PROSITE" id="PS01124">
    <property type="entry name" value="HTH_ARAC_FAMILY_2"/>
    <property type="match status" value="1"/>
</dbReference>
<dbReference type="PATRIC" id="fig|1149862.3.peg.1743"/>
<dbReference type="SMART" id="SM00342">
    <property type="entry name" value="HTH_ARAC"/>
    <property type="match status" value="1"/>
</dbReference>
<evidence type="ECO:0000313" key="4">
    <source>
        <dbReference type="EMBL" id="EIW18801.1"/>
    </source>
</evidence>
<evidence type="ECO:0000259" key="3">
    <source>
        <dbReference type="PROSITE" id="PS01124"/>
    </source>
</evidence>
<dbReference type="OrthoDB" id="34150at2"/>
<dbReference type="SUPFAM" id="SSF46689">
    <property type="entry name" value="Homeodomain-like"/>
    <property type="match status" value="2"/>
</dbReference>
<dbReference type="Proteomes" id="UP000004324">
    <property type="component" value="Unassembled WGS sequence"/>
</dbReference>
<reference evidence="4 5" key="1">
    <citation type="journal article" date="2012" name="J. Bacteriol.">
        <title>Draft Genome Sequences for Two Metal-Reducing Pelosinus fermentans Strains Isolated from a Cr(VI)-Contaminated Site and for Type Strain R7.</title>
        <authorList>
            <person name="Brown S.D."/>
            <person name="Podar M."/>
            <person name="Klingeman D.M."/>
            <person name="Johnson C.M."/>
            <person name="Yang Z.K."/>
            <person name="Utturkar S.M."/>
            <person name="Land M.L."/>
            <person name="Mosher J.J."/>
            <person name="Hurt R.A.Jr."/>
            <person name="Phelps T.J."/>
            <person name="Palumbo A.V."/>
            <person name="Arkin A.P."/>
            <person name="Hazen T.C."/>
            <person name="Elias D.A."/>
        </authorList>
    </citation>
    <scope>NUCLEOTIDE SEQUENCE [LARGE SCALE GENOMIC DNA]</scope>
    <source>
        <strain evidence="4 5">B4</strain>
    </source>
</reference>
<dbReference type="AlphaFoldDB" id="I9LEP3"/>
<dbReference type="GO" id="GO:0043565">
    <property type="term" value="F:sequence-specific DNA binding"/>
    <property type="evidence" value="ECO:0007669"/>
    <property type="project" value="InterPro"/>
</dbReference>
<dbReference type="RefSeq" id="WP_007933189.1">
    <property type="nucleotide sequence ID" value="NZ_AKVJ01000022.1"/>
</dbReference>
<evidence type="ECO:0000313" key="5">
    <source>
        <dbReference type="Proteomes" id="UP000004324"/>
    </source>
</evidence>
<name>I9LEP3_9FIRM</name>
<protein>
    <submittedName>
        <fullName evidence="4">AraC-type transcriptional regulator domain protein</fullName>
    </submittedName>
</protein>
<gene>
    <name evidence="4" type="ORF">FB4_0326</name>
</gene>
<dbReference type="Pfam" id="PF12833">
    <property type="entry name" value="HTH_18"/>
    <property type="match status" value="1"/>
</dbReference>
<sequence length="306" mass="34446">MNNDLTDDKISEGQKELALRIGRLVNSDGTYTTAIASLRLSRVSNVTETLRHFIYEPSLVVIAQGSKIVMLAGEVYQYDPTAYLVASVRLPISGRIIQATPQTPFLCVKLSFSSEQIFAIIKESDHMWRSRTDVGRGLLVNKTKIELLDAVIRLVRLLDTPQDISILSPLIIREILYRILQDEQGNLIQSFALIGSHAQCIAKVIQMVNRDFAKPLRIEELARSVNMSISSLHNQFKKVTAMSPLQYQKLIRLQEARRLLLTESLSAAEAGFQVGYESPSQFSREYARKFGLPPISDVKQLRDSLI</sequence>
<keyword evidence="2" id="KW-0804">Transcription</keyword>
<organism evidence="4 5">
    <name type="scientific">Pelosinus fermentans B4</name>
    <dbReference type="NCBI Taxonomy" id="1149862"/>
    <lineage>
        <taxon>Bacteria</taxon>
        <taxon>Bacillati</taxon>
        <taxon>Bacillota</taxon>
        <taxon>Negativicutes</taxon>
        <taxon>Selenomonadales</taxon>
        <taxon>Sporomusaceae</taxon>
        <taxon>Pelosinus</taxon>
    </lineage>
</organism>
<dbReference type="GO" id="GO:0003700">
    <property type="term" value="F:DNA-binding transcription factor activity"/>
    <property type="evidence" value="ECO:0007669"/>
    <property type="project" value="InterPro"/>
</dbReference>
<keyword evidence="1" id="KW-0805">Transcription regulation</keyword>
<dbReference type="PANTHER" id="PTHR43436">
    <property type="entry name" value="ARAC-FAMILY TRANSCRIPTIONAL REGULATOR"/>
    <property type="match status" value="1"/>
</dbReference>
<accession>I9LEP3</accession>
<evidence type="ECO:0000256" key="2">
    <source>
        <dbReference type="ARBA" id="ARBA00023163"/>
    </source>
</evidence>
<dbReference type="Gene3D" id="1.10.10.60">
    <property type="entry name" value="Homeodomain-like"/>
    <property type="match status" value="2"/>
</dbReference>
<evidence type="ECO:0000256" key="1">
    <source>
        <dbReference type="ARBA" id="ARBA00023015"/>
    </source>
</evidence>